<evidence type="ECO:0000256" key="1">
    <source>
        <dbReference type="ARBA" id="ARBA00001936"/>
    </source>
</evidence>
<dbReference type="Ensembl" id="ENSACDT00005004822.1">
    <property type="protein sequence ID" value="ENSACDP00005003997.1"/>
    <property type="gene ID" value="ENSACDG00005002918.1"/>
</dbReference>
<evidence type="ECO:0000256" key="3">
    <source>
        <dbReference type="ARBA" id="ARBA00008294"/>
    </source>
</evidence>
<dbReference type="GO" id="GO:0005506">
    <property type="term" value="F:iron ion binding"/>
    <property type="evidence" value="ECO:0007669"/>
    <property type="project" value="UniProtKB-UniRule"/>
</dbReference>
<feature type="domain" description="EF-hand" evidence="16">
    <location>
        <begin position="506"/>
        <end position="541"/>
    </location>
</feature>
<dbReference type="PROSITE" id="PS50222">
    <property type="entry name" value="EF_HAND_2"/>
    <property type="match status" value="3"/>
</dbReference>
<keyword evidence="9" id="KW-0904">Protein phosphatase</keyword>
<dbReference type="EC" id="3.1.3.16" evidence="13"/>
<evidence type="ECO:0000259" key="16">
    <source>
        <dbReference type="PROSITE" id="PS50222"/>
    </source>
</evidence>
<keyword evidence="5" id="KW-0677">Repeat</keyword>
<keyword evidence="7" id="KW-0106">Calcium</keyword>
<dbReference type="InterPro" id="IPR013235">
    <property type="entry name" value="PPP_dom"/>
</dbReference>
<comment type="catalytic activity">
    <reaction evidence="12 13 14">
        <text>O-phospho-L-threonyl-[protein] + H2O = L-threonyl-[protein] + phosphate</text>
        <dbReference type="Rhea" id="RHEA:47004"/>
        <dbReference type="Rhea" id="RHEA-COMP:11060"/>
        <dbReference type="Rhea" id="RHEA-COMP:11605"/>
        <dbReference type="ChEBI" id="CHEBI:15377"/>
        <dbReference type="ChEBI" id="CHEBI:30013"/>
        <dbReference type="ChEBI" id="CHEBI:43474"/>
        <dbReference type="ChEBI" id="CHEBI:61977"/>
        <dbReference type="EC" id="3.1.3.16"/>
    </reaction>
</comment>
<dbReference type="SMART" id="SM00156">
    <property type="entry name" value="PP2Ac"/>
    <property type="match status" value="1"/>
</dbReference>
<dbReference type="GO" id="GO:0005509">
    <property type="term" value="F:calcium ion binding"/>
    <property type="evidence" value="ECO:0007669"/>
    <property type="project" value="UniProtKB-UniRule"/>
</dbReference>
<organism evidence="17 18">
    <name type="scientific">Anser cygnoides</name>
    <name type="common">Swan goose</name>
    <dbReference type="NCBI Taxonomy" id="8845"/>
    <lineage>
        <taxon>Eukaryota</taxon>
        <taxon>Metazoa</taxon>
        <taxon>Chordata</taxon>
        <taxon>Craniata</taxon>
        <taxon>Vertebrata</taxon>
        <taxon>Euteleostomi</taxon>
        <taxon>Archelosauria</taxon>
        <taxon>Archosauria</taxon>
        <taxon>Dinosauria</taxon>
        <taxon>Saurischia</taxon>
        <taxon>Theropoda</taxon>
        <taxon>Coelurosauria</taxon>
        <taxon>Aves</taxon>
        <taxon>Neognathae</taxon>
        <taxon>Galloanserae</taxon>
        <taxon>Anseriformes</taxon>
        <taxon>Anatidae</taxon>
        <taxon>Anserinae</taxon>
        <taxon>Anser</taxon>
    </lineage>
</organism>
<evidence type="ECO:0000256" key="4">
    <source>
        <dbReference type="ARBA" id="ARBA00022723"/>
    </source>
</evidence>
<comment type="cofactor">
    <cofactor evidence="2">
        <name>Mg(2+)</name>
        <dbReference type="ChEBI" id="CHEBI:18420"/>
    </cofactor>
</comment>
<evidence type="ECO:0000256" key="14">
    <source>
        <dbReference type="RuleBase" id="RU004273"/>
    </source>
</evidence>
<dbReference type="InterPro" id="IPR006186">
    <property type="entry name" value="Ser/Thr-sp_prot-phosphatase"/>
</dbReference>
<dbReference type="Pfam" id="PF00149">
    <property type="entry name" value="Metallophos"/>
    <property type="match status" value="1"/>
</dbReference>
<dbReference type="Ensembl" id="ENSACDT00005004828.1">
    <property type="protein sequence ID" value="ENSACDP00005004003.1"/>
    <property type="gene ID" value="ENSACDG00005002918.1"/>
</dbReference>
<keyword evidence="4 13" id="KW-0479">Metal-binding</keyword>
<evidence type="ECO:0000256" key="15">
    <source>
        <dbReference type="SAM" id="MobiDB-lite"/>
    </source>
</evidence>
<dbReference type="GO" id="GO:0050906">
    <property type="term" value="P:detection of stimulus involved in sensory perception"/>
    <property type="evidence" value="ECO:0007669"/>
    <property type="project" value="UniProtKB-UniRule"/>
</dbReference>
<sequence>MEHIVTDMGCNASIDDRAESKSEKAIKAAVLIQKWYRSTRARLEISRRYSLTIFQSIEYADEQDQAQLASFFTFMLERYADPDAVADASISPSVSHQADSYLTEYENIEVPDSYCGPRLSFPLTLADANALLHAFKDGQLLHAHYVLQLLCETRRVLKEKPNINLVSVSYSKEITVCGDLHGNLDDLFLIFYKNGLPSEKKPYVFNGDFVDRGRNSMEILIILFAFLLIYPNDVHLNRGNHEDYVINLRYGFSSEVLNKYKVHGKVILYLLQDVFSWLPLATIINKKVLIVHGGISNTTDLDFLNLLERNKLKSLMRPPKPEADREEQAKEGTPAARPSTCAANEHVTRKTRGVSSSGSTELSRPNSQSGPTLKEWKQVLDILWSDPRKQNGCVPNKRRGGGCYFGPDTTARLLERYNLKMLIRSHEFKREGYELTHGGKVITIFSASNYYEEGSNRGAYIRLNPDLIPHFVQYQVRECTDKQNYWERVKTIERSALQTLREKIFAHRSTLTEAFAKYDCNNTGKISVSDWAAAMESVLCLELPWRTLQFHLVKTDTDGKVDYMSCFHNMEIAQSTEEVQPALVETLCKYRKDLEIIFNIMDEDQSGLISFDEFRKTWRIFSSHLGIDAYDASIDKLAQSIDYNKDDYIDFSEFLEAFHVVHKRDKKPT</sequence>
<dbReference type="InterPro" id="IPR004843">
    <property type="entry name" value="Calcineurin-like_PHP"/>
</dbReference>
<evidence type="ECO:0000256" key="9">
    <source>
        <dbReference type="ARBA" id="ARBA00022912"/>
    </source>
</evidence>
<comment type="catalytic activity">
    <reaction evidence="11">
        <text>O-phospho-L-seryl-[protein] + H2O = L-seryl-[protein] + phosphate</text>
        <dbReference type="Rhea" id="RHEA:20629"/>
        <dbReference type="Rhea" id="RHEA-COMP:9863"/>
        <dbReference type="Rhea" id="RHEA-COMP:11604"/>
        <dbReference type="ChEBI" id="CHEBI:15377"/>
        <dbReference type="ChEBI" id="CHEBI:29999"/>
        <dbReference type="ChEBI" id="CHEBI:43474"/>
        <dbReference type="ChEBI" id="CHEBI:83421"/>
        <dbReference type="EC" id="3.1.3.16"/>
    </reaction>
</comment>
<dbReference type="InterPro" id="IPR051134">
    <property type="entry name" value="PPP_phosphatase"/>
</dbReference>
<evidence type="ECO:0000256" key="8">
    <source>
        <dbReference type="ARBA" id="ARBA00022842"/>
    </source>
</evidence>
<keyword evidence="18" id="KW-1185">Reference proteome</keyword>
<evidence type="ECO:0000313" key="18">
    <source>
        <dbReference type="Proteomes" id="UP000694521"/>
    </source>
</evidence>
<keyword evidence="6 13" id="KW-0378">Hydrolase</keyword>
<dbReference type="SUPFAM" id="SSF47473">
    <property type="entry name" value="EF-hand"/>
    <property type="match status" value="1"/>
</dbReference>
<comment type="cofactor">
    <cofactor evidence="1">
        <name>Mn(2+)</name>
        <dbReference type="ChEBI" id="CHEBI:29035"/>
    </cofactor>
</comment>
<dbReference type="Pfam" id="PF13499">
    <property type="entry name" value="EF-hand_7"/>
    <property type="match status" value="1"/>
</dbReference>
<evidence type="ECO:0000256" key="7">
    <source>
        <dbReference type="ARBA" id="ARBA00022837"/>
    </source>
</evidence>
<dbReference type="SUPFAM" id="SSF56300">
    <property type="entry name" value="Metallo-dependent phosphatases"/>
    <property type="match status" value="1"/>
</dbReference>
<dbReference type="FunFam" id="1.10.238.10:FF:000164">
    <property type="entry name" value="Serine/threonine-protein phosphatase with EF-hands"/>
    <property type="match status" value="1"/>
</dbReference>
<dbReference type="PANTHER" id="PTHR45668:SF1">
    <property type="entry name" value="SERINE_THREONINE-PROTEIN PHOSPHATASE WITH EF-HANDS 1"/>
    <property type="match status" value="1"/>
</dbReference>
<dbReference type="Gene3D" id="1.10.238.10">
    <property type="entry name" value="EF-hand"/>
    <property type="match status" value="2"/>
</dbReference>
<evidence type="ECO:0000256" key="13">
    <source>
        <dbReference type="PIRNR" id="PIRNR000912"/>
    </source>
</evidence>
<dbReference type="InterPro" id="IPR011992">
    <property type="entry name" value="EF-hand-dom_pair"/>
</dbReference>
<dbReference type="OrthoDB" id="442428at2759"/>
<feature type="region of interest" description="Disordered" evidence="15">
    <location>
        <begin position="315"/>
        <end position="371"/>
    </location>
</feature>
<feature type="domain" description="EF-hand" evidence="16">
    <location>
        <begin position="629"/>
        <end position="664"/>
    </location>
</feature>
<dbReference type="AlphaFoldDB" id="A0A8B9DE31"/>
<dbReference type="GO" id="GO:0030145">
    <property type="term" value="F:manganese ion binding"/>
    <property type="evidence" value="ECO:0007669"/>
    <property type="project" value="UniProtKB-UniRule"/>
</dbReference>
<protein>
    <recommendedName>
        <fullName evidence="13">Serine/threonine-protein phosphatase with EF-hands</fullName>
        <ecNumber evidence="13">3.1.3.16</ecNumber>
    </recommendedName>
</protein>
<dbReference type="InterPro" id="IPR018247">
    <property type="entry name" value="EF_Hand_1_Ca_BS"/>
</dbReference>
<feature type="domain" description="EF-hand" evidence="16">
    <location>
        <begin position="589"/>
        <end position="624"/>
    </location>
</feature>
<dbReference type="PIRSF" id="PIRSF000912">
    <property type="entry name" value="PPEF"/>
    <property type="match status" value="1"/>
</dbReference>
<keyword evidence="10 13" id="KW-0464">Manganese</keyword>
<dbReference type="GO" id="GO:0004722">
    <property type="term" value="F:protein serine/threonine phosphatase activity"/>
    <property type="evidence" value="ECO:0007669"/>
    <property type="project" value="UniProtKB-EC"/>
</dbReference>
<evidence type="ECO:0000256" key="2">
    <source>
        <dbReference type="ARBA" id="ARBA00001946"/>
    </source>
</evidence>
<evidence type="ECO:0000256" key="11">
    <source>
        <dbReference type="ARBA" id="ARBA00047761"/>
    </source>
</evidence>
<evidence type="ECO:0000256" key="12">
    <source>
        <dbReference type="ARBA" id="ARBA00048336"/>
    </source>
</evidence>
<dbReference type="InterPro" id="IPR029052">
    <property type="entry name" value="Metallo-depent_PP-like"/>
</dbReference>
<evidence type="ECO:0000256" key="6">
    <source>
        <dbReference type="ARBA" id="ARBA00022801"/>
    </source>
</evidence>
<dbReference type="Pfam" id="PF08321">
    <property type="entry name" value="PPP5"/>
    <property type="match status" value="1"/>
</dbReference>
<evidence type="ECO:0000256" key="10">
    <source>
        <dbReference type="ARBA" id="ARBA00023211"/>
    </source>
</evidence>
<evidence type="ECO:0000313" key="17">
    <source>
        <dbReference type="Ensembl" id="ENSACDP00005004003.1"/>
    </source>
</evidence>
<evidence type="ECO:0000256" key="5">
    <source>
        <dbReference type="ARBA" id="ARBA00022737"/>
    </source>
</evidence>
<accession>A0A8B9DE31</accession>
<dbReference type="SMART" id="SM00054">
    <property type="entry name" value="EFh"/>
    <property type="match status" value="3"/>
</dbReference>
<dbReference type="PANTHER" id="PTHR45668">
    <property type="entry name" value="SERINE/THREONINE-PROTEIN PHOSPHATASE 5-RELATED"/>
    <property type="match status" value="1"/>
</dbReference>
<proteinExistence type="inferred from homology"/>
<dbReference type="InterPro" id="IPR012008">
    <property type="entry name" value="Ser/Thr-Pase_EF-hand_contain"/>
</dbReference>
<dbReference type="Gene3D" id="3.60.21.10">
    <property type="match status" value="1"/>
</dbReference>
<dbReference type="InterPro" id="IPR002048">
    <property type="entry name" value="EF_hand_dom"/>
</dbReference>
<dbReference type="CDD" id="cd00051">
    <property type="entry name" value="EFh"/>
    <property type="match status" value="1"/>
</dbReference>
<keyword evidence="8" id="KW-0460">Magnesium</keyword>
<dbReference type="PROSITE" id="PS00125">
    <property type="entry name" value="SER_THR_PHOSPHATASE"/>
    <property type="match status" value="1"/>
</dbReference>
<reference evidence="17" key="1">
    <citation type="submission" date="2025-05" db="UniProtKB">
        <authorList>
            <consortium name="Ensembl"/>
        </authorList>
    </citation>
    <scope>IDENTIFICATION</scope>
</reference>
<dbReference type="PRINTS" id="PR00114">
    <property type="entry name" value="STPHPHTASE"/>
</dbReference>
<feature type="compositionally biased region" description="Polar residues" evidence="15">
    <location>
        <begin position="353"/>
        <end position="371"/>
    </location>
</feature>
<name>A0A8B9DE31_ANSCY</name>
<dbReference type="PROSITE" id="PS00018">
    <property type="entry name" value="EF_HAND_1"/>
    <property type="match status" value="3"/>
</dbReference>
<feature type="compositionally biased region" description="Basic and acidic residues" evidence="15">
    <location>
        <begin position="319"/>
        <end position="330"/>
    </location>
</feature>
<comment type="similarity">
    <text evidence="3 13 14">Belongs to the PPP phosphatase family.</text>
</comment>
<dbReference type="Proteomes" id="UP000694521">
    <property type="component" value="Unplaced"/>
</dbReference>